<dbReference type="AlphaFoldDB" id="A0A0F9EAA2"/>
<name>A0A0F9EAA2_9ZZZZ</name>
<dbReference type="EMBL" id="LAZR01037895">
    <property type="protein sequence ID" value="KKL20983.1"/>
    <property type="molecule type" value="Genomic_DNA"/>
</dbReference>
<gene>
    <name evidence="1" type="ORF">LCGC14_2450010</name>
</gene>
<sequence length="64" mass="7361">MTKLIIPRGVAPRLYRKLVASGEVKGQYREEPKYVDKDELLDFMNKQEKAKPKLTVWKQGAGNV</sequence>
<organism evidence="1">
    <name type="scientific">marine sediment metagenome</name>
    <dbReference type="NCBI Taxonomy" id="412755"/>
    <lineage>
        <taxon>unclassified sequences</taxon>
        <taxon>metagenomes</taxon>
        <taxon>ecological metagenomes</taxon>
    </lineage>
</organism>
<evidence type="ECO:0000313" key="1">
    <source>
        <dbReference type="EMBL" id="KKL20983.1"/>
    </source>
</evidence>
<proteinExistence type="predicted"/>
<accession>A0A0F9EAA2</accession>
<reference evidence="1" key="1">
    <citation type="journal article" date="2015" name="Nature">
        <title>Complex archaea that bridge the gap between prokaryotes and eukaryotes.</title>
        <authorList>
            <person name="Spang A."/>
            <person name="Saw J.H."/>
            <person name="Jorgensen S.L."/>
            <person name="Zaremba-Niedzwiedzka K."/>
            <person name="Martijn J."/>
            <person name="Lind A.E."/>
            <person name="van Eijk R."/>
            <person name="Schleper C."/>
            <person name="Guy L."/>
            <person name="Ettema T.J."/>
        </authorList>
    </citation>
    <scope>NUCLEOTIDE SEQUENCE</scope>
</reference>
<protein>
    <submittedName>
        <fullName evidence="1">Uncharacterized protein</fullName>
    </submittedName>
</protein>
<comment type="caution">
    <text evidence="1">The sequence shown here is derived from an EMBL/GenBank/DDBJ whole genome shotgun (WGS) entry which is preliminary data.</text>
</comment>